<dbReference type="InterPro" id="IPR028082">
    <property type="entry name" value="Peripla_BP_I"/>
</dbReference>
<feature type="region of interest" description="Disordered" evidence="1">
    <location>
        <begin position="133"/>
        <end position="159"/>
    </location>
</feature>
<feature type="transmembrane region" description="Helical" evidence="2">
    <location>
        <begin position="213"/>
        <end position="241"/>
    </location>
</feature>
<keyword evidence="2" id="KW-0812">Transmembrane</keyword>
<dbReference type="AlphaFoldDB" id="A0A8J3TP21"/>
<dbReference type="EMBL" id="BOOO01000015">
    <property type="protein sequence ID" value="GII29401.1"/>
    <property type="molecule type" value="Genomic_DNA"/>
</dbReference>
<comment type="caution">
    <text evidence="3">The sequence shown here is derived from an EMBL/GenBank/DDBJ whole genome shotgun (WGS) entry which is preliminary data.</text>
</comment>
<accession>A0A8J3TP21</accession>
<evidence type="ECO:0000256" key="2">
    <source>
        <dbReference type="SAM" id="Phobius"/>
    </source>
</evidence>
<feature type="transmembrane region" description="Helical" evidence="2">
    <location>
        <begin position="182"/>
        <end position="201"/>
    </location>
</feature>
<reference evidence="3 4" key="1">
    <citation type="submission" date="2021-01" db="EMBL/GenBank/DDBJ databases">
        <title>Whole genome shotgun sequence of Planotetraspora mira NBRC 15435.</title>
        <authorList>
            <person name="Komaki H."/>
            <person name="Tamura T."/>
        </authorList>
    </citation>
    <scope>NUCLEOTIDE SEQUENCE [LARGE SCALE GENOMIC DNA]</scope>
    <source>
        <strain evidence="3 4">NBRC 15435</strain>
    </source>
</reference>
<dbReference type="Proteomes" id="UP000650628">
    <property type="component" value="Unassembled WGS sequence"/>
</dbReference>
<evidence type="ECO:0000313" key="4">
    <source>
        <dbReference type="Proteomes" id="UP000650628"/>
    </source>
</evidence>
<dbReference type="Gene3D" id="3.40.50.2300">
    <property type="match status" value="2"/>
</dbReference>
<sequence length="907" mass="98793">MRESGCDSDPFHWDHPSIRSRRGVCVVADLHAVIEGLVRRPLFWLPDPPLPILFVTGGDYGAFDVADKLAEPFEDSLPHASVRSGEHATLRDLVDELAGERGQLGKPVGGSFLPPPRFPLVQFVLWARRQRDEPPSADAPAARRWPPDPHSRTGQEEFKERLKSWRRGRYGGDRGRRTAADFIGRAAYTWVPLGTLAAWWVGGASDLVGLIPWALGVLVALGGTVVQSMLSIRGSFFNGWFRRQPYLPRKRFERLWRYALRLADASDDDIDWLLVHALCQDLRQAYQKWIIPWPSWGRGLYGLLVLEAREPGEANERFLRLLEETTDRTGLLAPALVIAAVPEGLATGPRTVAPVELGELPVAVRGWRDAVRRRVPRLGVVIGASGDLGGGDYRPRLLPSRMRAIGYWCVVALLLVGPALWLVRNQQDRSAHCGGLDWVERIDGQCVGIVNATEPTPEGLYDGEVADVVRKIDRNNASARNSGGFVSVVLFGDFAIRDADPDDGRLAGAVSELTAMEEFQRTVSSTPRLQVLIADSGDDFAHGRRNAELVSGLAEQDPHVIGAVGLARSVRGVEDAIGVLHAAKIPMVGTTGTADRLGYIDDVAIDVDGRNRTPGYPSPYYFHVGPTNFRQATLAARFARRTLLAGVESPSAVIVQDGSPGDAYTNNLADDLVTALGVEKVTLHDPVYYSVQGGGISKAALDACQERPDVYYYAGRAPEFLDFLRALEGKSCGPGAVKVIAGDDVIKVVADHAGEIRDLRRVEVYYSALATREMWRDNPTPPTAFVYGLLGGRHPNASEDNLILTYDAASVFYQAANTAYRSGGLPSKGDVLYELARTSRGSAWNGSSGVINFAGTERHDPVNKSIAIMRMGENGPTVPMVRCGQLNIEEDPPADPLCANLPDAPTG</sequence>
<keyword evidence="2" id="KW-0472">Membrane</keyword>
<dbReference type="SUPFAM" id="SSF53822">
    <property type="entry name" value="Periplasmic binding protein-like I"/>
    <property type="match status" value="1"/>
</dbReference>
<protein>
    <submittedName>
        <fullName evidence="3">Uncharacterized protein</fullName>
    </submittedName>
</protein>
<proteinExistence type="predicted"/>
<organism evidence="3 4">
    <name type="scientific">Planotetraspora mira</name>
    <dbReference type="NCBI Taxonomy" id="58121"/>
    <lineage>
        <taxon>Bacteria</taxon>
        <taxon>Bacillati</taxon>
        <taxon>Actinomycetota</taxon>
        <taxon>Actinomycetes</taxon>
        <taxon>Streptosporangiales</taxon>
        <taxon>Streptosporangiaceae</taxon>
        <taxon>Planotetraspora</taxon>
    </lineage>
</organism>
<feature type="transmembrane region" description="Helical" evidence="2">
    <location>
        <begin position="404"/>
        <end position="423"/>
    </location>
</feature>
<name>A0A8J3TP21_9ACTN</name>
<gene>
    <name evidence="3" type="ORF">Pmi06nite_28430</name>
</gene>
<evidence type="ECO:0000313" key="3">
    <source>
        <dbReference type="EMBL" id="GII29401.1"/>
    </source>
</evidence>
<feature type="compositionally biased region" description="Basic and acidic residues" evidence="1">
    <location>
        <begin position="145"/>
        <end position="159"/>
    </location>
</feature>
<keyword evidence="4" id="KW-1185">Reference proteome</keyword>
<evidence type="ECO:0000256" key="1">
    <source>
        <dbReference type="SAM" id="MobiDB-lite"/>
    </source>
</evidence>
<keyword evidence="2" id="KW-1133">Transmembrane helix</keyword>